<keyword evidence="2" id="KW-1133">Transmembrane helix</keyword>
<feature type="signal peptide" evidence="3">
    <location>
        <begin position="1"/>
        <end position="17"/>
    </location>
</feature>
<keyword evidence="2" id="KW-0812">Transmembrane</keyword>
<dbReference type="SUPFAM" id="SSF48208">
    <property type="entry name" value="Six-hairpin glycosidases"/>
    <property type="match status" value="1"/>
</dbReference>
<dbReference type="PANTHER" id="PTHR47791">
    <property type="entry name" value="MEIOTICALLY UP-REGULATED GENE 191 PROTEIN"/>
    <property type="match status" value="1"/>
</dbReference>
<keyword evidence="5" id="KW-1185">Reference proteome</keyword>
<feature type="region of interest" description="Disordered" evidence="1">
    <location>
        <begin position="503"/>
        <end position="545"/>
    </location>
</feature>
<dbReference type="Gene3D" id="1.50.10.20">
    <property type="match status" value="1"/>
</dbReference>
<dbReference type="Pfam" id="PF03663">
    <property type="entry name" value="Glyco_hydro_76"/>
    <property type="match status" value="1"/>
</dbReference>
<keyword evidence="2" id="KW-0472">Membrane</keyword>
<feature type="compositionally biased region" description="Low complexity" evidence="1">
    <location>
        <begin position="414"/>
        <end position="430"/>
    </location>
</feature>
<evidence type="ECO:0008006" key="6">
    <source>
        <dbReference type="Google" id="ProtNLM"/>
    </source>
</evidence>
<feature type="region of interest" description="Disordered" evidence="1">
    <location>
        <begin position="559"/>
        <end position="579"/>
    </location>
</feature>
<dbReference type="PANTHER" id="PTHR47791:SF3">
    <property type="entry name" value="MEIOTICALLY UP-REGULATED GENE 191 PROTEIN"/>
    <property type="match status" value="1"/>
</dbReference>
<dbReference type="EMBL" id="OZ037952">
    <property type="protein sequence ID" value="CAL1717365.1"/>
    <property type="molecule type" value="Genomic_DNA"/>
</dbReference>
<evidence type="ECO:0000313" key="4">
    <source>
        <dbReference type="EMBL" id="CAL1717365.1"/>
    </source>
</evidence>
<reference evidence="5" key="1">
    <citation type="submission" date="2024-04" db="EMBL/GenBank/DDBJ databases">
        <authorList>
            <person name="Shaw F."/>
            <person name="Minotto A."/>
        </authorList>
    </citation>
    <scope>NUCLEOTIDE SEQUENCE [LARGE SCALE GENOMIC DNA]</scope>
</reference>
<sequence>MFRFIITLLVLCGLVSAQDFSVPSGWRHPSSSRSGSDRAGLAQALLSTVTPQFNSTSGQLDSLFFNQNANLLSAISIHAMIVPSNETNLPVVLAALKGASQSQPGFLTPSVCRLPTSLLPEIAEFNVDPLTWGLAALHAYCSYADSYFLDTATSIWQNMSDYLVSTTDADIRSHPFRNTTFQQECNGTSTAGAVFVIANDPIDLTTNAATTGSFMTLSARLFEATGNTTYQLAAQLSAWFIQSHLYDGTVIIDTFDLSNCTANLAQETYNSGLVIEGLSVYVNQTNNATMRSFLNDLISTSIKNSTWTGLDGIIIEGPSQDTVATNYDGVAFKGIFVRGLYEAWSRSPQDSDVAKLIQSYITVQYNALVDLAKAPSNDYYAPRWQGPPAESFLPWGQLAALDVLNSAAGMSQEPSPSVTPPSIASATTTATSTSHHGLAAGAIAGVTIGVVVVVTLIAASAIYLYRRCSPKVTDITYSTQTSWSLPDHQYTTNVTPFSQTLPVSAAPSKLQSEGSSSHGLLSPPVTSTSRSQEPHEEVSNVAQNSIPELVQRLNQAIARLPPTAQVDDMDGPPQYESIR</sequence>
<evidence type="ECO:0000256" key="1">
    <source>
        <dbReference type="SAM" id="MobiDB-lite"/>
    </source>
</evidence>
<evidence type="ECO:0000256" key="3">
    <source>
        <dbReference type="SAM" id="SignalP"/>
    </source>
</evidence>
<keyword evidence="3" id="KW-0732">Signal</keyword>
<dbReference type="InterPro" id="IPR008928">
    <property type="entry name" value="6-hairpin_glycosidase_sf"/>
</dbReference>
<proteinExistence type="predicted"/>
<feature type="chain" id="PRO_5045591188" description="Glycoside hydrolase family 76 protein" evidence="3">
    <location>
        <begin position="18"/>
        <end position="579"/>
    </location>
</feature>
<dbReference type="Proteomes" id="UP001497453">
    <property type="component" value="Chromosome 9"/>
</dbReference>
<feature type="compositionally biased region" description="Polar residues" evidence="1">
    <location>
        <begin position="509"/>
        <end position="531"/>
    </location>
</feature>
<gene>
    <name evidence="4" type="ORF">GFSPODELE1_LOCUS11193</name>
</gene>
<feature type="transmembrane region" description="Helical" evidence="2">
    <location>
        <begin position="438"/>
        <end position="465"/>
    </location>
</feature>
<accession>A0ABP1EBG8</accession>
<evidence type="ECO:0000256" key="2">
    <source>
        <dbReference type="SAM" id="Phobius"/>
    </source>
</evidence>
<feature type="region of interest" description="Disordered" evidence="1">
    <location>
        <begin position="410"/>
        <end position="430"/>
    </location>
</feature>
<protein>
    <recommendedName>
        <fullName evidence="6">Glycoside hydrolase family 76 protein</fullName>
    </recommendedName>
</protein>
<dbReference type="InterPro" id="IPR005198">
    <property type="entry name" value="Glyco_hydro_76"/>
</dbReference>
<organism evidence="4 5">
    <name type="scientific">Somion occarium</name>
    <dbReference type="NCBI Taxonomy" id="3059160"/>
    <lineage>
        <taxon>Eukaryota</taxon>
        <taxon>Fungi</taxon>
        <taxon>Dikarya</taxon>
        <taxon>Basidiomycota</taxon>
        <taxon>Agaricomycotina</taxon>
        <taxon>Agaricomycetes</taxon>
        <taxon>Polyporales</taxon>
        <taxon>Cerrenaceae</taxon>
        <taxon>Somion</taxon>
    </lineage>
</organism>
<dbReference type="InterPro" id="IPR053169">
    <property type="entry name" value="MUG_Protein"/>
</dbReference>
<evidence type="ECO:0000313" key="5">
    <source>
        <dbReference type="Proteomes" id="UP001497453"/>
    </source>
</evidence>
<name>A0ABP1EBG8_9APHY</name>